<dbReference type="GO" id="GO:0047360">
    <property type="term" value="F:undecaprenyl-phosphate galactose phosphotransferase activity"/>
    <property type="evidence" value="ECO:0007669"/>
    <property type="project" value="UniProtKB-EC"/>
</dbReference>
<dbReference type="PANTHER" id="PTHR30576">
    <property type="entry name" value="COLANIC BIOSYNTHESIS UDP-GLUCOSE LIPID CARRIER TRANSFERASE"/>
    <property type="match status" value="1"/>
</dbReference>
<proteinExistence type="inferred from homology"/>
<evidence type="ECO:0000256" key="3">
    <source>
        <dbReference type="ARBA" id="ARBA00022679"/>
    </source>
</evidence>
<dbReference type="PANTHER" id="PTHR30576:SF10">
    <property type="entry name" value="SLL5057 PROTEIN"/>
    <property type="match status" value="1"/>
</dbReference>
<feature type="transmembrane region" description="Helical" evidence="7">
    <location>
        <begin position="135"/>
        <end position="157"/>
    </location>
</feature>
<evidence type="ECO:0000256" key="6">
    <source>
        <dbReference type="ARBA" id="ARBA00023136"/>
    </source>
</evidence>
<comment type="subcellular location">
    <subcellularLocation>
        <location evidence="1">Membrane</location>
        <topology evidence="1">Multi-pass membrane protein</topology>
    </subcellularLocation>
</comment>
<dbReference type="SUPFAM" id="SSF51735">
    <property type="entry name" value="NAD(P)-binding Rossmann-fold domains"/>
    <property type="match status" value="1"/>
</dbReference>
<keyword evidence="3 9" id="KW-0808">Transferase</keyword>
<feature type="transmembrane region" description="Helical" evidence="7">
    <location>
        <begin position="311"/>
        <end position="335"/>
    </location>
</feature>
<evidence type="ECO:0000256" key="7">
    <source>
        <dbReference type="SAM" id="Phobius"/>
    </source>
</evidence>
<dbReference type="GO" id="GO:0000271">
    <property type="term" value="P:polysaccharide biosynthetic process"/>
    <property type="evidence" value="ECO:0007669"/>
    <property type="project" value="InterPro"/>
</dbReference>
<dbReference type="NCBIfam" id="TIGR03025">
    <property type="entry name" value="EPS_sugtrans"/>
    <property type="match status" value="1"/>
</dbReference>
<keyword evidence="6 7" id="KW-0472">Membrane</keyword>
<keyword evidence="5 7" id="KW-1133">Transmembrane helix</keyword>
<evidence type="ECO:0000313" key="10">
    <source>
        <dbReference type="Proteomes" id="UP000009234"/>
    </source>
</evidence>
<organism evidence="9 10">
    <name type="scientific">Desulforamulus ruminis (strain ATCC 23193 / DSM 2154 / NCIMB 8452 / DL)</name>
    <name type="common">Desulfotomaculum ruminis</name>
    <dbReference type="NCBI Taxonomy" id="696281"/>
    <lineage>
        <taxon>Bacteria</taxon>
        <taxon>Bacillati</taxon>
        <taxon>Bacillota</taxon>
        <taxon>Clostridia</taxon>
        <taxon>Eubacteriales</taxon>
        <taxon>Peptococcaceae</taxon>
        <taxon>Desulforamulus</taxon>
    </lineage>
</organism>
<evidence type="ECO:0000256" key="2">
    <source>
        <dbReference type="ARBA" id="ARBA00006464"/>
    </source>
</evidence>
<feature type="transmembrane region" description="Helical" evidence="7">
    <location>
        <begin position="110"/>
        <end position="129"/>
    </location>
</feature>
<comment type="similarity">
    <text evidence="2">Belongs to the bacterial sugar transferase family.</text>
</comment>
<dbReference type="Pfam" id="PF13727">
    <property type="entry name" value="CoA_binding_3"/>
    <property type="match status" value="1"/>
</dbReference>
<dbReference type="InterPro" id="IPR017472">
    <property type="entry name" value="Undecaprenyl-P_galact_Ptfrase"/>
</dbReference>
<keyword evidence="4 7" id="KW-0812">Transmembrane</keyword>
<name>F6DP48_DESRL</name>
<evidence type="ECO:0000256" key="5">
    <source>
        <dbReference type="ARBA" id="ARBA00022989"/>
    </source>
</evidence>
<dbReference type="EMBL" id="CP002780">
    <property type="protein sequence ID" value="AEG61877.1"/>
    <property type="molecule type" value="Genomic_DNA"/>
</dbReference>
<dbReference type="HOGENOM" id="CLU_024920_3_5_9"/>
<evidence type="ECO:0000256" key="1">
    <source>
        <dbReference type="ARBA" id="ARBA00004141"/>
    </source>
</evidence>
<dbReference type="InterPro" id="IPR003362">
    <property type="entry name" value="Bact_transf"/>
</dbReference>
<keyword evidence="10" id="KW-1185">Reference proteome</keyword>
<gene>
    <name evidence="9" type="ordered locus">Desru_3677</name>
</gene>
<feature type="transmembrane region" description="Helical" evidence="7">
    <location>
        <begin position="32"/>
        <end position="60"/>
    </location>
</feature>
<evidence type="ECO:0000259" key="8">
    <source>
        <dbReference type="Pfam" id="PF02397"/>
    </source>
</evidence>
<dbReference type="Pfam" id="PF02397">
    <property type="entry name" value="Bac_transf"/>
    <property type="match status" value="1"/>
</dbReference>
<dbReference type="GO" id="GO:0005886">
    <property type="term" value="C:plasma membrane"/>
    <property type="evidence" value="ECO:0007669"/>
    <property type="project" value="InterPro"/>
</dbReference>
<dbReference type="InterPro" id="IPR036291">
    <property type="entry name" value="NAD(P)-bd_dom_sf"/>
</dbReference>
<dbReference type="eggNOG" id="COG2148">
    <property type="taxonomic scope" value="Bacteria"/>
</dbReference>
<dbReference type="Proteomes" id="UP000009234">
    <property type="component" value="Chromosome"/>
</dbReference>
<sequence length="507" mass="57649">MLTEGPAVNQTVKMPLHPDQSASKVSLTTKGFIVIPCLILLDAVAIGTSLLIAYLTRIYALPWLLPGVFKPELLENTLQNLGWLPFTIIACMAYEDLYQKRMPFWKEVEKILKASTLAVIFSISLLYLAKMTGEISRTLVMITWLVTIVLIPTFRYFGKLFLIKMRIWSKPVLIIGAGKTGELILRAFTREDTMGYKIIGFLDDNKEINGLVHPRSKEIIPKLGTFDEAESIILASGVQEVIVAAPGLPAKNLVELTNRIQPLVNNVMLVPDLFGISMNGIEVEYFFDEQALLLNVKNKLKSNLNKSIKRAFDIMTGSIMSLLCMPIMFVMAAAIKIDSKGPVFFAQERLGQNGAAFTCYKFRTMYIDGDKVLKKYLRTNQQAKKQWQTFNKLKDYDPRVTKIGSLLRRFSLDELPQLINVIMGDMSLVGPRPYLPRERKQMGNWIYDIHVAKPGITGLWQVSGRNEIEFEGRLKLDTWYVRNWSLWLDIILLIKTIRVVLRKEGAY</sequence>
<feature type="domain" description="Bacterial sugar transferase" evidence="8">
    <location>
        <begin position="309"/>
        <end position="501"/>
    </location>
</feature>
<protein>
    <submittedName>
        <fullName evidence="9">Exopolysaccharide biosynthesis polyprenyl glycosylphosphotransferase</fullName>
        <ecNumber evidence="9">2.7.8.6</ecNumber>
    </submittedName>
</protein>
<dbReference type="RefSeq" id="WP_013843623.1">
    <property type="nucleotide sequence ID" value="NC_015589.1"/>
</dbReference>
<accession>F6DP48</accession>
<dbReference type="InterPro" id="IPR017475">
    <property type="entry name" value="EPS_sugar_tfrase"/>
</dbReference>
<dbReference type="AlphaFoldDB" id="F6DP48"/>
<reference evidence="9 10" key="2">
    <citation type="journal article" date="2012" name="Stand. Genomic Sci.">
        <title>Complete genome sequence of the sulfate-reducing firmicute Desulfotomaculum ruminis type strain (DL(T)).</title>
        <authorList>
            <person name="Spring S."/>
            <person name="Visser M."/>
            <person name="Lu M."/>
            <person name="Copeland A."/>
            <person name="Lapidus A."/>
            <person name="Lucas S."/>
            <person name="Cheng J.F."/>
            <person name="Han C."/>
            <person name="Tapia R."/>
            <person name="Goodwin L.A."/>
            <person name="Pitluck S."/>
            <person name="Ivanova N."/>
            <person name="Land M."/>
            <person name="Hauser L."/>
            <person name="Larimer F."/>
            <person name="Rohde M."/>
            <person name="Goker M."/>
            <person name="Detter J.C."/>
            <person name="Kyrpides N.C."/>
            <person name="Woyke T."/>
            <person name="Schaap P.J."/>
            <person name="Plugge C.M."/>
            <person name="Muyzer G."/>
            <person name="Kuever J."/>
            <person name="Pereira I.A."/>
            <person name="Parshina S.N."/>
            <person name="Bernier-Latmani R."/>
            <person name="Stams A.J."/>
            <person name="Klenk H.P."/>
        </authorList>
    </citation>
    <scope>NUCLEOTIDE SEQUENCE [LARGE SCALE GENOMIC DNA]</scope>
    <source>
        <strain evidence="10">ATCC 23193 / DSM 2154 / NCIB 8452 / DL</strain>
    </source>
</reference>
<dbReference type="EC" id="2.7.8.6" evidence="9"/>
<dbReference type="KEGG" id="dru:Desru_3677"/>
<reference evidence="10" key="1">
    <citation type="submission" date="2011-05" db="EMBL/GenBank/DDBJ databases">
        <title>Complete sequence of Desulfotomaculum ruminis DSM 2154.</title>
        <authorList>
            <person name="Lucas S."/>
            <person name="Copeland A."/>
            <person name="Lapidus A."/>
            <person name="Cheng J.-F."/>
            <person name="Goodwin L."/>
            <person name="Pitluck S."/>
            <person name="Lu M."/>
            <person name="Detter J.C."/>
            <person name="Han C."/>
            <person name="Tapia R."/>
            <person name="Land M."/>
            <person name="Hauser L."/>
            <person name="Kyrpides N."/>
            <person name="Ivanova N."/>
            <person name="Mikhailova N."/>
            <person name="Pagani I."/>
            <person name="Stams A.J.M."/>
            <person name="Plugge C.M."/>
            <person name="Muyzer G."/>
            <person name="Kuever J."/>
            <person name="Parshina S.N."/>
            <person name="Ivanova A.E."/>
            <person name="Nazina T.N."/>
            <person name="Brambilla E."/>
            <person name="Spring S."/>
            <person name="Klenk H.-P."/>
            <person name="Woyke T."/>
        </authorList>
    </citation>
    <scope>NUCLEOTIDE SEQUENCE [LARGE SCALE GENOMIC DNA]</scope>
    <source>
        <strain evidence="10">ATCC 23193 / DSM 2154 / NCIB 8452 / DL</strain>
    </source>
</reference>
<evidence type="ECO:0000313" key="9">
    <source>
        <dbReference type="EMBL" id="AEG61877.1"/>
    </source>
</evidence>
<dbReference type="STRING" id="696281.Desru_3677"/>
<evidence type="ECO:0000256" key="4">
    <source>
        <dbReference type="ARBA" id="ARBA00022692"/>
    </source>
</evidence>
<dbReference type="Gene3D" id="3.40.50.720">
    <property type="entry name" value="NAD(P)-binding Rossmann-like Domain"/>
    <property type="match status" value="1"/>
</dbReference>
<dbReference type="NCBIfam" id="TIGR03022">
    <property type="entry name" value="WbaP_sugtrans"/>
    <property type="match status" value="1"/>
</dbReference>